<dbReference type="AlphaFoldDB" id="A0A4R5PQ73"/>
<dbReference type="PANTHER" id="PTHR36440:SF1">
    <property type="entry name" value="PUTATIVE (AFU_ORTHOLOGUE AFUA_8G07350)-RELATED"/>
    <property type="match status" value="1"/>
</dbReference>
<dbReference type="EMBL" id="SMSI01000001">
    <property type="protein sequence ID" value="TDH39256.1"/>
    <property type="molecule type" value="Genomic_DNA"/>
</dbReference>
<gene>
    <name evidence="2" type="ORF">E2A64_09385</name>
</gene>
<comment type="caution">
    <text evidence="2">The sequence shown here is derived from an EMBL/GenBank/DDBJ whole genome shotgun (WGS) entry which is preliminary data.</text>
</comment>
<evidence type="ECO:0000313" key="3">
    <source>
        <dbReference type="Proteomes" id="UP000295131"/>
    </source>
</evidence>
<name>A0A4R5PQ73_9HYPH</name>
<organism evidence="2 3">
    <name type="scientific">Pseudohoeflea suaedae</name>
    <dbReference type="NCBI Taxonomy" id="877384"/>
    <lineage>
        <taxon>Bacteria</taxon>
        <taxon>Pseudomonadati</taxon>
        <taxon>Pseudomonadota</taxon>
        <taxon>Alphaproteobacteria</taxon>
        <taxon>Hyphomicrobiales</taxon>
        <taxon>Rhizobiaceae</taxon>
        <taxon>Pseudohoeflea</taxon>
    </lineage>
</organism>
<sequence>MPNTIAKNGDLICLQPGGGRHYAMGRLSAVFKADEDETGSGYSISEWIIEPGQAGMGAHHHDANDEIFYVLQGEPEILTGETWRTFAPGSFLRIPAGMTHDFRNNGDQPAKLLNIFIPGGFERNMPGIVKWFEENPDQA</sequence>
<dbReference type="Pfam" id="PF07883">
    <property type="entry name" value="Cupin_2"/>
    <property type="match status" value="1"/>
</dbReference>
<feature type="domain" description="Cupin type-2" evidence="1">
    <location>
        <begin position="47"/>
        <end position="116"/>
    </location>
</feature>
<dbReference type="InterPro" id="IPR014710">
    <property type="entry name" value="RmlC-like_jellyroll"/>
</dbReference>
<dbReference type="InterPro" id="IPR053146">
    <property type="entry name" value="QDO-like"/>
</dbReference>
<reference evidence="2 3" key="1">
    <citation type="journal article" date="2013" name="Int. J. Syst. Evol. Microbiol.">
        <title>Hoeflea suaedae sp. nov., an endophytic bacterium isolated from the root of the halophyte Suaeda maritima.</title>
        <authorList>
            <person name="Chung E.J."/>
            <person name="Park J.A."/>
            <person name="Pramanik P."/>
            <person name="Bibi F."/>
            <person name="Jeon C.O."/>
            <person name="Chung Y.R."/>
        </authorList>
    </citation>
    <scope>NUCLEOTIDE SEQUENCE [LARGE SCALE GENOMIC DNA]</scope>
    <source>
        <strain evidence="2 3">YC6898</strain>
    </source>
</reference>
<dbReference type="Gene3D" id="2.60.120.10">
    <property type="entry name" value="Jelly Rolls"/>
    <property type="match status" value="1"/>
</dbReference>
<dbReference type="RefSeq" id="WP_133284087.1">
    <property type="nucleotide sequence ID" value="NZ_SMSI01000001.1"/>
</dbReference>
<proteinExistence type="predicted"/>
<evidence type="ECO:0000313" key="2">
    <source>
        <dbReference type="EMBL" id="TDH39256.1"/>
    </source>
</evidence>
<dbReference type="OrthoDB" id="6058at2"/>
<dbReference type="InterPro" id="IPR011051">
    <property type="entry name" value="RmlC_Cupin_sf"/>
</dbReference>
<dbReference type="InterPro" id="IPR013096">
    <property type="entry name" value="Cupin_2"/>
</dbReference>
<evidence type="ECO:0000259" key="1">
    <source>
        <dbReference type="Pfam" id="PF07883"/>
    </source>
</evidence>
<protein>
    <submittedName>
        <fullName evidence="2">Cupin domain-containing protein</fullName>
    </submittedName>
</protein>
<accession>A0A4R5PQ73</accession>
<dbReference type="Proteomes" id="UP000295131">
    <property type="component" value="Unassembled WGS sequence"/>
</dbReference>
<dbReference type="SUPFAM" id="SSF51182">
    <property type="entry name" value="RmlC-like cupins"/>
    <property type="match status" value="1"/>
</dbReference>
<dbReference type="PANTHER" id="PTHR36440">
    <property type="entry name" value="PUTATIVE (AFU_ORTHOLOGUE AFUA_8G07350)-RELATED"/>
    <property type="match status" value="1"/>
</dbReference>
<keyword evidence="3" id="KW-1185">Reference proteome</keyword>